<protein>
    <recommendedName>
        <fullName evidence="1">Knr4/Smi1-like domain-containing protein</fullName>
    </recommendedName>
</protein>
<reference evidence="2 3" key="1">
    <citation type="submission" date="2018-11" db="EMBL/GenBank/DDBJ databases">
        <title>Species Designations Belie Phenotypic and Genotypic Heterogeneity in Oral Streptococci.</title>
        <authorList>
            <person name="Velsko I."/>
        </authorList>
    </citation>
    <scope>NUCLEOTIDE SEQUENCE [LARGE SCALE GENOMIC DNA]</scope>
    <source>
        <strain evidence="2 3">KLC04</strain>
    </source>
</reference>
<evidence type="ECO:0000313" key="2">
    <source>
        <dbReference type="EMBL" id="RSI09922.1"/>
    </source>
</evidence>
<dbReference type="Gene3D" id="3.40.1580.10">
    <property type="entry name" value="SMI1/KNR4-like"/>
    <property type="match status" value="1"/>
</dbReference>
<organism evidence="2 3">
    <name type="scientific">Streptococcus sanguinis</name>
    <dbReference type="NCBI Taxonomy" id="1305"/>
    <lineage>
        <taxon>Bacteria</taxon>
        <taxon>Bacillati</taxon>
        <taxon>Bacillota</taxon>
        <taxon>Bacilli</taxon>
        <taxon>Lactobacillales</taxon>
        <taxon>Streptococcaceae</taxon>
        <taxon>Streptococcus</taxon>
    </lineage>
</organism>
<dbReference type="InterPro" id="IPR018958">
    <property type="entry name" value="Knr4/Smi1-like_dom"/>
</dbReference>
<dbReference type="SMART" id="SM00860">
    <property type="entry name" value="SMI1_KNR4"/>
    <property type="match status" value="1"/>
</dbReference>
<comment type="caution">
    <text evidence="2">The sequence shown here is derived from an EMBL/GenBank/DDBJ whole genome shotgun (WGS) entry which is preliminary data.</text>
</comment>
<dbReference type="Proteomes" id="UP000272846">
    <property type="component" value="Unassembled WGS sequence"/>
</dbReference>
<dbReference type="InterPro" id="IPR037883">
    <property type="entry name" value="Knr4/Smi1-like_sf"/>
</dbReference>
<sequence>MSKISDELKLISGLEATKGANDEQILKAQNKLTIKFSTDYIDYLREFGVVNFFGTEWQGLNGPEYLNVVKSTLEAREIYPDFPVNMFILEDLGFDGILILLDTNGSVFEWQYGSCKKLYSNMSEYLKECVARKE</sequence>
<dbReference type="EMBL" id="RJMK01000001">
    <property type="protein sequence ID" value="RSI09922.1"/>
    <property type="molecule type" value="Genomic_DNA"/>
</dbReference>
<feature type="domain" description="Knr4/Smi1-like" evidence="1">
    <location>
        <begin position="19"/>
        <end position="128"/>
    </location>
</feature>
<dbReference type="AlphaFoldDB" id="A0AAE8G1N7"/>
<name>A0AAE8G1N7_STRSA</name>
<dbReference type="Pfam" id="PF14567">
    <property type="entry name" value="SUKH_5"/>
    <property type="match status" value="1"/>
</dbReference>
<gene>
    <name evidence="2" type="ORF">D8888_03205</name>
</gene>
<evidence type="ECO:0000259" key="1">
    <source>
        <dbReference type="SMART" id="SM00860"/>
    </source>
</evidence>
<dbReference type="SUPFAM" id="SSF160631">
    <property type="entry name" value="SMI1/KNR4-like"/>
    <property type="match status" value="1"/>
</dbReference>
<accession>A0AAE8G1N7</accession>
<evidence type="ECO:0000313" key="3">
    <source>
        <dbReference type="Proteomes" id="UP000272846"/>
    </source>
</evidence>
<dbReference type="RefSeq" id="WP_002909811.1">
    <property type="nucleotide sequence ID" value="NZ_CP071420.1"/>
</dbReference>
<proteinExistence type="predicted"/>